<proteinExistence type="predicted"/>
<feature type="transmembrane region" description="Helical" evidence="5">
    <location>
        <begin position="96"/>
        <end position="117"/>
    </location>
</feature>
<dbReference type="PANTHER" id="PTHR11814">
    <property type="entry name" value="SULFATE TRANSPORTER"/>
    <property type="match status" value="1"/>
</dbReference>
<dbReference type="Proteomes" id="UP000825679">
    <property type="component" value="Chromosome"/>
</dbReference>
<sequence>MNLPILNWLPNYRREHLTGDLGASIIVSLLLIPQGLAYAQLAGLPAITGLYASIVPVMIYALLGSSMTQSVGPMAITSAMTAAALAPLASSGSSNYIALASGLTLLSGLFLFAFGAFKLGKLTRILSIPVVQGFSAGTALLIAISQTGALLSTNWRGDNLLNWMLAIPQALSNLSLIPVLFGLAGMALLWLAGKPSITPLQKLRFSLSTAQLISRTLPILILILGGLILKLGFLNVASLRTIGGLPSAGSSFITPQLGMSALEQLLLPALLIGLAGFLQSITIAQTVASERNEKVDTNQEFVALGGSNIAAAFVGGMPVSGGFSRTAVNASSGARTPMAGVMTAGWMLLGVIFFADAISLLPLPLLAATIILATARMLNPQSFWIAWRIDPRDGAAWLLTFVAVLLIGPINGIAVGVGVSLLLFILRSSKPHIAVVGRVAGTEHFRNALHFKVEMPANILAIRIDESLYFGNCAQVIEQCQKHLLSHTQAKHLILILSAVNSIDVSAIAALREFRQHLALTGITLHLAEVKGPVHETLLHSTFISELAGPIFLSPHAAVVALCDEKEEDYCI</sequence>
<evidence type="ECO:0000256" key="4">
    <source>
        <dbReference type="ARBA" id="ARBA00023136"/>
    </source>
</evidence>
<comment type="subcellular location">
    <subcellularLocation>
        <location evidence="1">Membrane</location>
        <topology evidence="1">Multi-pass membrane protein</topology>
    </subcellularLocation>
</comment>
<evidence type="ECO:0000256" key="2">
    <source>
        <dbReference type="ARBA" id="ARBA00022692"/>
    </source>
</evidence>
<accession>A0ABX8ZA91</accession>
<evidence type="ECO:0000259" key="6">
    <source>
        <dbReference type="PROSITE" id="PS50801"/>
    </source>
</evidence>
<dbReference type="SUPFAM" id="SSF52091">
    <property type="entry name" value="SpoIIaa-like"/>
    <property type="match status" value="1"/>
</dbReference>
<feature type="transmembrane region" description="Helical" evidence="5">
    <location>
        <begin position="70"/>
        <end position="90"/>
    </location>
</feature>
<feature type="transmembrane region" description="Helical" evidence="5">
    <location>
        <begin position="21"/>
        <end position="38"/>
    </location>
</feature>
<keyword evidence="8" id="KW-1185">Reference proteome</keyword>
<feature type="transmembrane region" description="Helical" evidence="5">
    <location>
        <begin position="344"/>
        <end position="375"/>
    </location>
</feature>
<dbReference type="InterPro" id="IPR001902">
    <property type="entry name" value="SLC26A/SulP_fam"/>
</dbReference>
<dbReference type="RefSeq" id="WP_221007751.1">
    <property type="nucleotide sequence ID" value="NZ_CP081150.1"/>
</dbReference>
<dbReference type="PROSITE" id="PS50801">
    <property type="entry name" value="STAS"/>
    <property type="match status" value="1"/>
</dbReference>
<evidence type="ECO:0000313" key="8">
    <source>
        <dbReference type="Proteomes" id="UP000825679"/>
    </source>
</evidence>
<feature type="transmembrane region" description="Helical" evidence="5">
    <location>
        <begin position="301"/>
        <end position="324"/>
    </location>
</feature>
<feature type="transmembrane region" description="Helical" evidence="5">
    <location>
        <begin position="396"/>
        <end position="426"/>
    </location>
</feature>
<organism evidence="7 8">
    <name type="scientific">Deefgea tanakiae</name>
    <dbReference type="NCBI Taxonomy" id="2865840"/>
    <lineage>
        <taxon>Bacteria</taxon>
        <taxon>Pseudomonadati</taxon>
        <taxon>Pseudomonadota</taxon>
        <taxon>Betaproteobacteria</taxon>
        <taxon>Neisseriales</taxon>
        <taxon>Chitinibacteraceae</taxon>
        <taxon>Deefgea</taxon>
    </lineage>
</organism>
<protein>
    <submittedName>
        <fullName evidence="7">SulP family inorganic anion transporter</fullName>
    </submittedName>
</protein>
<dbReference type="Pfam" id="PF00916">
    <property type="entry name" value="Sulfate_transp"/>
    <property type="match status" value="1"/>
</dbReference>
<dbReference type="Gene3D" id="3.30.750.24">
    <property type="entry name" value="STAS domain"/>
    <property type="match status" value="1"/>
</dbReference>
<dbReference type="InterPro" id="IPR011547">
    <property type="entry name" value="SLC26A/SulP_dom"/>
</dbReference>
<feature type="domain" description="STAS" evidence="6">
    <location>
        <begin position="449"/>
        <end position="562"/>
    </location>
</feature>
<evidence type="ECO:0000256" key="5">
    <source>
        <dbReference type="SAM" id="Phobius"/>
    </source>
</evidence>
<reference evidence="7 8" key="1">
    <citation type="submission" date="2021-08" db="EMBL/GenBank/DDBJ databases">
        <title>complete genome sequencing of Deefgea sp. D25.</title>
        <authorList>
            <person name="Bae J.-W."/>
            <person name="Gim D.-H."/>
        </authorList>
    </citation>
    <scope>NUCLEOTIDE SEQUENCE [LARGE SCALE GENOMIC DNA]</scope>
    <source>
        <strain evidence="7 8">D25</strain>
    </source>
</reference>
<keyword evidence="4 5" id="KW-0472">Membrane</keyword>
<evidence type="ECO:0000256" key="1">
    <source>
        <dbReference type="ARBA" id="ARBA00004141"/>
    </source>
</evidence>
<keyword evidence="3 5" id="KW-1133">Transmembrane helix</keyword>
<keyword evidence="2 5" id="KW-0812">Transmembrane</keyword>
<feature type="transmembrane region" description="Helical" evidence="5">
    <location>
        <begin position="129"/>
        <end position="151"/>
    </location>
</feature>
<feature type="transmembrane region" description="Helical" evidence="5">
    <location>
        <begin position="171"/>
        <end position="191"/>
    </location>
</feature>
<feature type="transmembrane region" description="Helical" evidence="5">
    <location>
        <begin position="44"/>
        <end position="63"/>
    </location>
</feature>
<dbReference type="InterPro" id="IPR002645">
    <property type="entry name" value="STAS_dom"/>
</dbReference>
<dbReference type="InterPro" id="IPR036513">
    <property type="entry name" value="STAS_dom_sf"/>
</dbReference>
<feature type="transmembrane region" description="Helical" evidence="5">
    <location>
        <begin position="265"/>
        <end position="289"/>
    </location>
</feature>
<gene>
    <name evidence="7" type="ORF">K4H28_07510</name>
</gene>
<feature type="transmembrane region" description="Helical" evidence="5">
    <location>
        <begin position="212"/>
        <end position="233"/>
    </location>
</feature>
<evidence type="ECO:0000313" key="7">
    <source>
        <dbReference type="EMBL" id="QZA79232.1"/>
    </source>
</evidence>
<name>A0ABX8ZA91_9NEIS</name>
<dbReference type="EMBL" id="CP081150">
    <property type="protein sequence ID" value="QZA79232.1"/>
    <property type="molecule type" value="Genomic_DNA"/>
</dbReference>
<dbReference type="CDD" id="cd07042">
    <property type="entry name" value="STAS_SulP_like_sulfate_transporter"/>
    <property type="match status" value="1"/>
</dbReference>
<dbReference type="Pfam" id="PF01740">
    <property type="entry name" value="STAS"/>
    <property type="match status" value="1"/>
</dbReference>
<evidence type="ECO:0000256" key="3">
    <source>
        <dbReference type="ARBA" id="ARBA00022989"/>
    </source>
</evidence>